<gene>
    <name evidence="2" type="ORF">SDC9_143129</name>
</gene>
<accession>A0A645E585</accession>
<dbReference type="InterPro" id="IPR027391">
    <property type="entry name" value="Nol1_Nop2_Fmu_2"/>
</dbReference>
<dbReference type="AlphaFoldDB" id="A0A645E585"/>
<feature type="domain" description="rRNA small subunit methyltransferase F RNA-binding PUA-like" evidence="1">
    <location>
        <begin position="77"/>
        <end position="125"/>
    </location>
</feature>
<name>A0A645E585_9ZZZZ</name>
<evidence type="ECO:0000313" key="2">
    <source>
        <dbReference type="EMBL" id="MPM95973.1"/>
    </source>
</evidence>
<organism evidence="2">
    <name type="scientific">bioreactor metagenome</name>
    <dbReference type="NCBI Taxonomy" id="1076179"/>
    <lineage>
        <taxon>unclassified sequences</taxon>
        <taxon>metagenomes</taxon>
        <taxon>ecological metagenomes</taxon>
    </lineage>
</organism>
<proteinExistence type="predicted"/>
<evidence type="ECO:0000259" key="1">
    <source>
        <dbReference type="Pfam" id="PF13636"/>
    </source>
</evidence>
<dbReference type="Gene3D" id="2.30.130.60">
    <property type="match status" value="1"/>
</dbReference>
<sequence>MHPEAYEIIETNQQLTAYAKKHIAKSFFISKELNCLVNGVTLFDIKGKDIVPHPQFALSKIINPLAFNKVDVDLSTAISFLRKENVFLSDAPKGYLLITYQHQPLGWVKNLGNRCNNLYPQHWRIRMHL</sequence>
<comment type="caution">
    <text evidence="2">The sequence shown here is derived from an EMBL/GenBank/DDBJ whole genome shotgun (WGS) entry which is preliminary data.</text>
</comment>
<protein>
    <recommendedName>
        <fullName evidence="1">rRNA small subunit methyltransferase F RNA-binding PUA-like domain-containing protein</fullName>
    </recommendedName>
</protein>
<dbReference type="Pfam" id="PF13636">
    <property type="entry name" value="Methyltranf_PUA"/>
    <property type="match status" value="1"/>
</dbReference>
<dbReference type="EMBL" id="VSSQ01042397">
    <property type="protein sequence ID" value="MPM95973.1"/>
    <property type="molecule type" value="Genomic_DNA"/>
</dbReference>
<reference evidence="2" key="1">
    <citation type="submission" date="2019-08" db="EMBL/GenBank/DDBJ databases">
        <authorList>
            <person name="Kucharzyk K."/>
            <person name="Murdoch R.W."/>
            <person name="Higgins S."/>
            <person name="Loffler F."/>
        </authorList>
    </citation>
    <scope>NUCLEOTIDE SEQUENCE</scope>
</reference>